<dbReference type="SUPFAM" id="SSF53850">
    <property type="entry name" value="Periplasmic binding protein-like II"/>
    <property type="match status" value="1"/>
</dbReference>
<dbReference type="InterPro" id="IPR039424">
    <property type="entry name" value="SBP_5"/>
</dbReference>
<dbReference type="CDD" id="cd00995">
    <property type="entry name" value="PBP2_NikA_DppA_OppA_like"/>
    <property type="match status" value="1"/>
</dbReference>
<dbReference type="Gene3D" id="3.40.190.10">
    <property type="entry name" value="Periplasmic binding protein-like II"/>
    <property type="match status" value="1"/>
</dbReference>
<keyword evidence="4" id="KW-0732">Signal</keyword>
<evidence type="ECO:0000256" key="2">
    <source>
        <dbReference type="ARBA" id="ARBA00005695"/>
    </source>
</evidence>
<evidence type="ECO:0000256" key="4">
    <source>
        <dbReference type="ARBA" id="ARBA00022729"/>
    </source>
</evidence>
<dbReference type="RefSeq" id="WP_264069712.1">
    <property type="nucleotide sequence ID" value="NZ_JACKTY010000033.1"/>
</dbReference>
<sequence length="559" mass="60919">MAEINRLATDGLATDGLAMNRRGFLRTSAVVAVALGGAAALAACAPETKTSTVLRVGSTTDIDSLNPFTAFSTQSYDVMQLLYDKLMDYDADLKTQPVLATKVDVTDGGKTFTYTLRSDAKWHDGQPFTADDVVFTYLMVRDNNYGTYGAYFKELTDVTKVSDTEVRLSYSAPQTLDPAVIMPIAPKHIWETVGKDKLTDYANDKPIGTGPFKFDSWNKGTVTTVVRNDSWWGTKPAAEKVTWTKFGSDDIVTQALRTGDIDIVAEVPPTIFTGLKGAQDVATAEMNSFSFHMIGFNCSTAPGSKGNPLLRNQVIRQALSCAVSRQQLVELALGGFGQPGTDLLPPAFGDFHFTPSADQLLDNNPAKAKQLLDAAGFTERNGVRQSPDGVPLDFRILAIADTAVDVKAADLFITAAKAVGITLHLSTTDADSMGSTVYNTNAPDWDIMVWGWDSALYDPSYLLGIPTTDQIGGNNDTFWTDPRYDELYAKQATTIDRGARVAIAQEMQALHYTACPYIVMWYQKKLTGTRSNTWTGWKPINGGMILNFPRANYLDVKPA</sequence>
<dbReference type="Pfam" id="PF00496">
    <property type="entry name" value="SBP_bac_5"/>
    <property type="match status" value="1"/>
</dbReference>
<keyword evidence="3" id="KW-0813">Transport</keyword>
<comment type="caution">
    <text evidence="6">The sequence shown here is derived from an EMBL/GenBank/DDBJ whole genome shotgun (WGS) entry which is preliminary data.</text>
</comment>
<comment type="subcellular location">
    <subcellularLocation>
        <location evidence="1">Cell envelope</location>
    </subcellularLocation>
</comment>
<evidence type="ECO:0000313" key="7">
    <source>
        <dbReference type="Proteomes" id="UP001526201"/>
    </source>
</evidence>
<comment type="similarity">
    <text evidence="2">Belongs to the bacterial solute-binding protein 5 family.</text>
</comment>
<dbReference type="InterPro" id="IPR030678">
    <property type="entry name" value="Peptide/Ni-bd"/>
</dbReference>
<accession>A0ABT3CGF9</accession>
<reference evidence="6 7" key="1">
    <citation type="journal article" date="2022" name="BMC Genomics">
        <title>Comparative genome analysis of mycobacteria focusing on tRNA and non-coding RNA.</title>
        <authorList>
            <person name="Behra P.R.K."/>
            <person name="Pettersson B.M.F."/>
            <person name="Ramesh M."/>
            <person name="Das S."/>
            <person name="Dasgupta S."/>
            <person name="Kirsebom L.A."/>
        </authorList>
    </citation>
    <scope>NUCLEOTIDE SEQUENCE [LARGE SCALE GENOMIC DNA]</scope>
    <source>
        <strain evidence="6 7">DSM 44078</strain>
    </source>
</reference>
<dbReference type="Proteomes" id="UP001526201">
    <property type="component" value="Unassembled WGS sequence"/>
</dbReference>
<evidence type="ECO:0000256" key="1">
    <source>
        <dbReference type="ARBA" id="ARBA00004196"/>
    </source>
</evidence>
<dbReference type="PIRSF" id="PIRSF002741">
    <property type="entry name" value="MppA"/>
    <property type="match status" value="1"/>
</dbReference>
<evidence type="ECO:0000313" key="6">
    <source>
        <dbReference type="EMBL" id="MCV7228564.1"/>
    </source>
</evidence>
<dbReference type="InterPro" id="IPR000914">
    <property type="entry name" value="SBP_5_dom"/>
</dbReference>
<evidence type="ECO:0000256" key="3">
    <source>
        <dbReference type="ARBA" id="ARBA00022448"/>
    </source>
</evidence>
<dbReference type="PANTHER" id="PTHR30290:SF10">
    <property type="entry name" value="PERIPLASMIC OLIGOPEPTIDE-BINDING PROTEIN-RELATED"/>
    <property type="match status" value="1"/>
</dbReference>
<keyword evidence="7" id="KW-1185">Reference proteome</keyword>
<evidence type="ECO:0000259" key="5">
    <source>
        <dbReference type="Pfam" id="PF00496"/>
    </source>
</evidence>
<dbReference type="PANTHER" id="PTHR30290">
    <property type="entry name" value="PERIPLASMIC BINDING COMPONENT OF ABC TRANSPORTER"/>
    <property type="match status" value="1"/>
</dbReference>
<dbReference type="PROSITE" id="PS51318">
    <property type="entry name" value="TAT"/>
    <property type="match status" value="1"/>
</dbReference>
<protein>
    <submittedName>
        <fullName evidence="6">ABC transporter substrate-binding protein</fullName>
    </submittedName>
</protein>
<dbReference type="EMBL" id="JACKTY010000033">
    <property type="protein sequence ID" value="MCV7228564.1"/>
    <property type="molecule type" value="Genomic_DNA"/>
</dbReference>
<dbReference type="InterPro" id="IPR006311">
    <property type="entry name" value="TAT_signal"/>
</dbReference>
<feature type="domain" description="Solute-binding protein family 5" evidence="5">
    <location>
        <begin position="95"/>
        <end position="466"/>
    </location>
</feature>
<organism evidence="6 7">
    <name type="scientific">Mycolicibacterium komossense</name>
    <dbReference type="NCBI Taxonomy" id="1779"/>
    <lineage>
        <taxon>Bacteria</taxon>
        <taxon>Bacillati</taxon>
        <taxon>Actinomycetota</taxon>
        <taxon>Actinomycetes</taxon>
        <taxon>Mycobacteriales</taxon>
        <taxon>Mycobacteriaceae</taxon>
        <taxon>Mycolicibacterium</taxon>
    </lineage>
</organism>
<gene>
    <name evidence="6" type="ORF">H7J73_21340</name>
</gene>
<proteinExistence type="inferred from homology"/>
<name>A0ABT3CGF9_9MYCO</name>
<dbReference type="Gene3D" id="3.10.105.10">
    <property type="entry name" value="Dipeptide-binding Protein, Domain 3"/>
    <property type="match status" value="1"/>
</dbReference>